<accession>B1X1G9</accession>
<evidence type="ECO:0000313" key="1">
    <source>
        <dbReference type="EMBL" id="ACB51398.1"/>
    </source>
</evidence>
<organism evidence="1 2">
    <name type="scientific">Crocosphaera subtropica (strain ATCC 51142 / BH68)</name>
    <name type="common">Cyanothece sp. (strain ATCC 51142)</name>
    <dbReference type="NCBI Taxonomy" id="43989"/>
    <lineage>
        <taxon>Bacteria</taxon>
        <taxon>Bacillati</taxon>
        <taxon>Cyanobacteriota</taxon>
        <taxon>Cyanophyceae</taxon>
        <taxon>Oscillatoriophycideae</taxon>
        <taxon>Chroococcales</taxon>
        <taxon>Aphanothecaceae</taxon>
        <taxon>Crocosphaera</taxon>
        <taxon>Crocosphaera subtropica</taxon>
    </lineage>
</organism>
<gene>
    <name evidence="1" type="ordered locus">cce_2048</name>
</gene>
<sequence>MWSFLSNPINFLFIYCILQKQILERSLNQLIL</sequence>
<reference evidence="1 2" key="1">
    <citation type="journal article" date="2008" name="Proc. Natl. Acad. Sci. U.S.A.">
        <title>The genome of Cyanothece 51142, a unicellular diazotrophic cyanobacterium important in the marine nitrogen cycle.</title>
        <authorList>
            <person name="Welsh E.A."/>
            <person name="Liberton M."/>
            <person name="Stoeckel J."/>
            <person name="Loh T."/>
            <person name="Elvitigala T."/>
            <person name="Wang C."/>
            <person name="Wollam A."/>
            <person name="Fulton R.S."/>
            <person name="Clifton S.W."/>
            <person name="Jacobs J.M."/>
            <person name="Aurora R."/>
            <person name="Ghosh B.K."/>
            <person name="Sherman L.A."/>
            <person name="Smith R.D."/>
            <person name="Wilson R.K."/>
            <person name="Pakrasi H.B."/>
        </authorList>
    </citation>
    <scope>NUCLEOTIDE SEQUENCE [LARGE SCALE GENOMIC DNA]</scope>
    <source>
        <strain evidence="2">ATCC 51142 / BH68</strain>
    </source>
</reference>
<dbReference type="AlphaFoldDB" id="B1X1G9"/>
<keyword evidence="2" id="KW-1185">Reference proteome</keyword>
<proteinExistence type="predicted"/>
<protein>
    <submittedName>
        <fullName evidence="1">Uncharacterized protein</fullName>
    </submittedName>
</protein>
<name>B1X1G9_CROS5</name>
<dbReference type="Proteomes" id="UP000001203">
    <property type="component" value="Chromosome circular"/>
</dbReference>
<dbReference type="KEGG" id="cyt:cce_2048"/>
<dbReference type="EMBL" id="CP000806">
    <property type="protein sequence ID" value="ACB51398.1"/>
    <property type="molecule type" value="Genomic_DNA"/>
</dbReference>
<dbReference type="HOGENOM" id="CLU_3388993_0_0_3"/>
<evidence type="ECO:0000313" key="2">
    <source>
        <dbReference type="Proteomes" id="UP000001203"/>
    </source>
</evidence>